<dbReference type="HOGENOM" id="CLU_2359500_0_0_1"/>
<protein>
    <submittedName>
        <fullName evidence="2">Uncharacterized protein</fullName>
    </submittedName>
</protein>
<reference evidence="2 3" key="1">
    <citation type="submission" date="2013-03" db="EMBL/GenBank/DDBJ databases">
        <title>The Genome Sequence of Capronia epimyces CBS 606.96.</title>
        <authorList>
            <consortium name="The Broad Institute Genomics Platform"/>
            <person name="Cuomo C."/>
            <person name="de Hoog S."/>
            <person name="Gorbushina A."/>
            <person name="Walker B."/>
            <person name="Young S.K."/>
            <person name="Zeng Q."/>
            <person name="Gargeya S."/>
            <person name="Fitzgerald M."/>
            <person name="Haas B."/>
            <person name="Abouelleil A."/>
            <person name="Allen A.W."/>
            <person name="Alvarado L."/>
            <person name="Arachchi H.M."/>
            <person name="Berlin A.M."/>
            <person name="Chapman S.B."/>
            <person name="Gainer-Dewar J."/>
            <person name="Goldberg J."/>
            <person name="Griggs A."/>
            <person name="Gujja S."/>
            <person name="Hansen M."/>
            <person name="Howarth C."/>
            <person name="Imamovic A."/>
            <person name="Ireland A."/>
            <person name="Larimer J."/>
            <person name="McCowan C."/>
            <person name="Murphy C."/>
            <person name="Pearson M."/>
            <person name="Poon T.W."/>
            <person name="Priest M."/>
            <person name="Roberts A."/>
            <person name="Saif S."/>
            <person name="Shea T."/>
            <person name="Sisk P."/>
            <person name="Sykes S."/>
            <person name="Wortman J."/>
            <person name="Nusbaum C."/>
            <person name="Birren B."/>
        </authorList>
    </citation>
    <scope>NUCLEOTIDE SEQUENCE [LARGE SCALE GENOMIC DNA]</scope>
    <source>
        <strain evidence="2 3">CBS 606.96</strain>
    </source>
</reference>
<dbReference type="RefSeq" id="XP_007728430.1">
    <property type="nucleotide sequence ID" value="XM_007730240.1"/>
</dbReference>
<keyword evidence="3" id="KW-1185">Reference proteome</keyword>
<dbReference type="EMBL" id="AMGY01000001">
    <property type="protein sequence ID" value="EXJ91540.1"/>
    <property type="molecule type" value="Genomic_DNA"/>
</dbReference>
<dbReference type="AlphaFoldDB" id="W9YPE8"/>
<sequence>MPSVTKYNSVHPEVVVAHVQSATANGEDEYDDDDALSPSIVGDYDEDRDDCEDDTSGTSESDIDDDDDDDDGGGGLGVNPESSDIEASTTTLYLHR</sequence>
<dbReference type="Proteomes" id="UP000019478">
    <property type="component" value="Unassembled WGS sequence"/>
</dbReference>
<comment type="caution">
    <text evidence="2">The sequence shown here is derived from an EMBL/GenBank/DDBJ whole genome shotgun (WGS) entry which is preliminary data.</text>
</comment>
<feature type="compositionally biased region" description="Acidic residues" evidence="1">
    <location>
        <begin position="26"/>
        <end position="35"/>
    </location>
</feature>
<feature type="compositionally biased region" description="Polar residues" evidence="1">
    <location>
        <begin position="80"/>
        <end position="96"/>
    </location>
</feature>
<dbReference type="GeneID" id="19164230"/>
<feature type="compositionally biased region" description="Acidic residues" evidence="1">
    <location>
        <begin position="43"/>
        <end position="72"/>
    </location>
</feature>
<evidence type="ECO:0000313" key="3">
    <source>
        <dbReference type="Proteomes" id="UP000019478"/>
    </source>
</evidence>
<proteinExistence type="predicted"/>
<organism evidence="2 3">
    <name type="scientific">Capronia epimyces CBS 606.96</name>
    <dbReference type="NCBI Taxonomy" id="1182542"/>
    <lineage>
        <taxon>Eukaryota</taxon>
        <taxon>Fungi</taxon>
        <taxon>Dikarya</taxon>
        <taxon>Ascomycota</taxon>
        <taxon>Pezizomycotina</taxon>
        <taxon>Eurotiomycetes</taxon>
        <taxon>Chaetothyriomycetidae</taxon>
        <taxon>Chaetothyriales</taxon>
        <taxon>Herpotrichiellaceae</taxon>
        <taxon>Capronia</taxon>
    </lineage>
</organism>
<gene>
    <name evidence="2" type="ORF">A1O3_00088</name>
</gene>
<name>W9YPE8_9EURO</name>
<accession>W9YPE8</accession>
<feature type="region of interest" description="Disordered" evidence="1">
    <location>
        <begin position="20"/>
        <end position="96"/>
    </location>
</feature>
<evidence type="ECO:0000313" key="2">
    <source>
        <dbReference type="EMBL" id="EXJ91540.1"/>
    </source>
</evidence>
<evidence type="ECO:0000256" key="1">
    <source>
        <dbReference type="SAM" id="MobiDB-lite"/>
    </source>
</evidence>